<evidence type="ECO:0000313" key="2">
    <source>
        <dbReference type="Proteomes" id="UP000016892"/>
    </source>
</evidence>
<sequence length="324" mass="36051">MSLDKLAALDLCDLRQPDITSGGAAKNDKVLHIDGDYLAYFCAGNDDTPTGIARKTLLENVEIAMGMSGCRKAVMHLSHRATNKAHRYAIATVKPYQGNRGGKAHPKNWEFLRNLMETYDGHEFTPVVWTTREADDAFALLAAETDAVLRYRDKDMRMVPGLHLEWESYELVEVPRIATGAAIAVYDVVSASGLQYGTKWFWLQMLHGDTADNIPGLPKMINAAGKEKPVGEVTAKQILEGATNNVEAYQRVAGVYRSYYGDAAYDAMAEQAGLLWLRTDRAASVRNAQRPFPAYPEMTAAFHRLEQRVKESYEIDHKHAQAQA</sequence>
<proteinExistence type="predicted"/>
<gene>
    <name evidence="1" type="ORF">JG068_021</name>
</gene>
<reference evidence="1 2" key="1">
    <citation type="journal article" date="2013" name="BMC Genomics">
        <title>Genomic characterization of JG068, a novel virulent podovirus active against Burkholderia cenocepacia.</title>
        <authorList>
            <person name="Lynch K.H."/>
            <person name="Abdu A.H."/>
            <person name="Schobert M."/>
            <person name="Dennis J.J."/>
        </authorList>
    </citation>
    <scope>NUCLEOTIDE SEQUENCE [LARGE SCALE GENOMIC DNA]</scope>
</reference>
<keyword evidence="1" id="KW-0378">Hydrolase</keyword>
<protein>
    <submittedName>
        <fullName evidence="1">DNA exonuclease</fullName>
    </submittedName>
</protein>
<accession>U3PCJ3</accession>
<dbReference type="InterPro" id="IPR036279">
    <property type="entry name" value="5-3_exonuclease_C_sf"/>
</dbReference>
<dbReference type="SUPFAM" id="SSF47807">
    <property type="entry name" value="5' to 3' exonuclease, C-terminal subdomain"/>
    <property type="match status" value="1"/>
</dbReference>
<dbReference type="OrthoDB" id="6588at10239"/>
<dbReference type="EMBL" id="KC853746">
    <property type="protein sequence ID" value="AGW43603.1"/>
    <property type="molecule type" value="Genomic_DNA"/>
</dbReference>
<keyword evidence="1" id="KW-0269">Exonuclease</keyword>
<dbReference type="Proteomes" id="UP000016892">
    <property type="component" value="Segment"/>
</dbReference>
<organism evidence="1 2">
    <name type="scientific">Burkholderia phage JG068</name>
    <dbReference type="NCBI Taxonomy" id="1401297"/>
    <lineage>
        <taxon>Viruses</taxon>
        <taxon>Duplodnaviria</taxon>
        <taxon>Heunggongvirae</taxon>
        <taxon>Uroviricota</taxon>
        <taxon>Caudoviricetes</taxon>
        <taxon>Autographivirales</taxon>
        <taxon>Autonotataviridae</taxon>
        <taxon>Mguuvirus</taxon>
        <taxon>Mguuvirus JG068</taxon>
    </lineage>
</organism>
<evidence type="ECO:0000313" key="1">
    <source>
        <dbReference type="EMBL" id="AGW43603.1"/>
    </source>
</evidence>
<keyword evidence="1" id="KW-0540">Nuclease</keyword>
<dbReference type="GO" id="GO:0004527">
    <property type="term" value="F:exonuclease activity"/>
    <property type="evidence" value="ECO:0007669"/>
    <property type="project" value="UniProtKB-KW"/>
</dbReference>
<dbReference type="KEGG" id="vg:17699699"/>
<dbReference type="GeneID" id="17699699"/>
<dbReference type="RefSeq" id="YP_008853860.1">
    <property type="nucleotide sequence ID" value="NC_022916.1"/>
</dbReference>
<name>U3PCJ3_9CAUD</name>
<keyword evidence="2" id="KW-1185">Reference proteome</keyword>